<keyword evidence="5 7" id="KW-1133">Transmembrane helix</keyword>
<dbReference type="CDD" id="cd06261">
    <property type="entry name" value="TM_PBP2"/>
    <property type="match status" value="1"/>
</dbReference>
<accession>A0A1M7P7S7</accession>
<dbReference type="RefSeq" id="WP_073255378.1">
    <property type="nucleotide sequence ID" value="NZ_FRCS01000003.1"/>
</dbReference>
<dbReference type="InterPro" id="IPR035906">
    <property type="entry name" value="MetI-like_sf"/>
</dbReference>
<dbReference type="Gene3D" id="1.10.3720.10">
    <property type="entry name" value="MetI-like"/>
    <property type="match status" value="1"/>
</dbReference>
<evidence type="ECO:0000256" key="2">
    <source>
        <dbReference type="ARBA" id="ARBA00022448"/>
    </source>
</evidence>
<evidence type="ECO:0000256" key="6">
    <source>
        <dbReference type="ARBA" id="ARBA00023136"/>
    </source>
</evidence>
<feature type="transmembrane region" description="Helical" evidence="7">
    <location>
        <begin position="109"/>
        <end position="130"/>
    </location>
</feature>
<gene>
    <name evidence="9" type="ORF">SAMN05443668_10332</name>
</gene>
<organism evidence="9 10">
    <name type="scientific">Cryptosporangium aurantiacum</name>
    <dbReference type="NCBI Taxonomy" id="134849"/>
    <lineage>
        <taxon>Bacteria</taxon>
        <taxon>Bacillati</taxon>
        <taxon>Actinomycetota</taxon>
        <taxon>Actinomycetes</taxon>
        <taxon>Cryptosporangiales</taxon>
        <taxon>Cryptosporangiaceae</taxon>
        <taxon>Cryptosporangium</taxon>
    </lineage>
</organism>
<dbReference type="GO" id="GO:0055085">
    <property type="term" value="P:transmembrane transport"/>
    <property type="evidence" value="ECO:0007669"/>
    <property type="project" value="InterPro"/>
</dbReference>
<evidence type="ECO:0000259" key="8">
    <source>
        <dbReference type="PROSITE" id="PS50928"/>
    </source>
</evidence>
<proteinExistence type="inferred from homology"/>
<evidence type="ECO:0000256" key="7">
    <source>
        <dbReference type="RuleBase" id="RU363032"/>
    </source>
</evidence>
<dbReference type="Proteomes" id="UP000184440">
    <property type="component" value="Unassembled WGS sequence"/>
</dbReference>
<dbReference type="PROSITE" id="PS50928">
    <property type="entry name" value="ABC_TM1"/>
    <property type="match status" value="1"/>
</dbReference>
<dbReference type="STRING" id="134849.SAMN05443668_10332"/>
<feature type="transmembrane region" description="Helical" evidence="7">
    <location>
        <begin position="197"/>
        <end position="220"/>
    </location>
</feature>
<keyword evidence="3" id="KW-1003">Cell membrane</keyword>
<reference evidence="9 10" key="1">
    <citation type="submission" date="2016-11" db="EMBL/GenBank/DDBJ databases">
        <authorList>
            <person name="Jaros S."/>
            <person name="Januszkiewicz K."/>
            <person name="Wedrychowicz H."/>
        </authorList>
    </citation>
    <scope>NUCLEOTIDE SEQUENCE [LARGE SCALE GENOMIC DNA]</scope>
    <source>
        <strain evidence="9 10">DSM 46144</strain>
    </source>
</reference>
<protein>
    <submittedName>
        <fullName evidence="9">Carbohydrate ABC transporter membrane protein 2, CUT1 family</fullName>
    </submittedName>
</protein>
<feature type="transmembrane region" description="Helical" evidence="7">
    <location>
        <begin position="257"/>
        <end position="275"/>
    </location>
</feature>
<dbReference type="AlphaFoldDB" id="A0A1M7P7S7"/>
<sequence>MATRAIAGRAGWFAGMAFFLLFFALPVVWLILATTKSDADIVRGHPFAIGSWHDFQQTWHNLLNFQDGAIVLWMKNSAIYAFGALALTLITAIPAGYGLALTQFIGRKTLLSITLIVMIMPAAALVLPLYLEINAIGLTGTIWSVILPLSFFPFGVYLAYIYYSSTVPSDLLAAARLDGCSEWQVFRHIALPLARPVIALVSFFSFVGNWNNFFLPFVMLPDSQQYPAQVGLSNLLTASAVFNTSAGTESQILRPELALAALFTILPVLLVFLFSQRALVSGMLAGGTKE</sequence>
<evidence type="ECO:0000313" key="9">
    <source>
        <dbReference type="EMBL" id="SHN12671.1"/>
    </source>
</evidence>
<dbReference type="SUPFAM" id="SSF161098">
    <property type="entry name" value="MetI-like"/>
    <property type="match status" value="1"/>
</dbReference>
<dbReference type="GO" id="GO:0005886">
    <property type="term" value="C:plasma membrane"/>
    <property type="evidence" value="ECO:0007669"/>
    <property type="project" value="UniProtKB-SubCell"/>
</dbReference>
<keyword evidence="10" id="KW-1185">Reference proteome</keyword>
<keyword evidence="4 7" id="KW-0812">Transmembrane</keyword>
<evidence type="ECO:0000256" key="1">
    <source>
        <dbReference type="ARBA" id="ARBA00004651"/>
    </source>
</evidence>
<dbReference type="EMBL" id="FRCS01000003">
    <property type="protein sequence ID" value="SHN12671.1"/>
    <property type="molecule type" value="Genomic_DNA"/>
</dbReference>
<keyword evidence="6 7" id="KW-0472">Membrane</keyword>
<comment type="similarity">
    <text evidence="7">Belongs to the binding-protein-dependent transport system permease family.</text>
</comment>
<dbReference type="PANTHER" id="PTHR43744:SF12">
    <property type="entry name" value="ABC TRANSPORTER PERMEASE PROTEIN MG189-RELATED"/>
    <property type="match status" value="1"/>
</dbReference>
<keyword evidence="2 7" id="KW-0813">Transport</keyword>
<dbReference type="PANTHER" id="PTHR43744">
    <property type="entry name" value="ABC TRANSPORTER PERMEASE PROTEIN MG189-RELATED-RELATED"/>
    <property type="match status" value="1"/>
</dbReference>
<evidence type="ECO:0000256" key="3">
    <source>
        <dbReference type="ARBA" id="ARBA00022475"/>
    </source>
</evidence>
<dbReference type="InterPro" id="IPR000515">
    <property type="entry name" value="MetI-like"/>
</dbReference>
<evidence type="ECO:0000256" key="5">
    <source>
        <dbReference type="ARBA" id="ARBA00022989"/>
    </source>
</evidence>
<feature type="transmembrane region" description="Helical" evidence="7">
    <location>
        <begin position="142"/>
        <end position="163"/>
    </location>
</feature>
<feature type="domain" description="ABC transmembrane type-1" evidence="8">
    <location>
        <begin position="74"/>
        <end position="275"/>
    </location>
</feature>
<dbReference type="Pfam" id="PF00528">
    <property type="entry name" value="BPD_transp_1"/>
    <property type="match status" value="1"/>
</dbReference>
<dbReference type="OrthoDB" id="2063054at2"/>
<evidence type="ECO:0000313" key="10">
    <source>
        <dbReference type="Proteomes" id="UP000184440"/>
    </source>
</evidence>
<feature type="transmembrane region" description="Helical" evidence="7">
    <location>
        <begin position="12"/>
        <end position="32"/>
    </location>
</feature>
<comment type="subcellular location">
    <subcellularLocation>
        <location evidence="1 7">Cell membrane</location>
        <topology evidence="1 7">Multi-pass membrane protein</topology>
    </subcellularLocation>
</comment>
<name>A0A1M7P7S7_9ACTN</name>
<evidence type="ECO:0000256" key="4">
    <source>
        <dbReference type="ARBA" id="ARBA00022692"/>
    </source>
</evidence>
<feature type="transmembrane region" description="Helical" evidence="7">
    <location>
        <begin position="78"/>
        <end position="97"/>
    </location>
</feature>